<feature type="transmembrane region" description="Helical" evidence="8">
    <location>
        <begin position="305"/>
        <end position="324"/>
    </location>
</feature>
<dbReference type="EMBL" id="DWWB01000004">
    <property type="protein sequence ID" value="HJC65315.1"/>
    <property type="molecule type" value="Genomic_DNA"/>
</dbReference>
<evidence type="ECO:0000256" key="3">
    <source>
        <dbReference type="ARBA" id="ARBA00022475"/>
    </source>
</evidence>
<evidence type="ECO:0000256" key="2">
    <source>
        <dbReference type="ARBA" id="ARBA00022448"/>
    </source>
</evidence>
<keyword evidence="6 8" id="KW-1133">Transmembrane helix</keyword>
<feature type="transmembrane region" description="Helical" evidence="8">
    <location>
        <begin position="176"/>
        <end position="194"/>
    </location>
</feature>
<evidence type="ECO:0000256" key="6">
    <source>
        <dbReference type="ARBA" id="ARBA00022989"/>
    </source>
</evidence>
<sequence length="330" mass="34798">MMETLKTVEPKALFKKVAREYSFVFSLILLLIIATCVNPNFFTWNNITNIFVQSSMVGLVAMGMSMVISAGQIDISVGAQIAIIGGFGIEVLNSTGSVWVMLLFCCAFGIAIGTVNGLLVSMGHMPPMIATLAMQSACRSIINHFGSGGPFTVDKTIYESFRQLAVGGIGVGKFKVPYLMLIFIAAGIIFHIIMKHTKLGKHIYAVGSNETSARLAGINVALIKTVVFSITGLMCGIAAVIYASRMTAVAASSAAVNYEMDAIAAVAIGGTSMSGGRGKIIGTFVGVLMFKIINNILTAADVSTFLNGAISAAIIVIAVLLQGFQNRSRK</sequence>
<dbReference type="Pfam" id="PF02653">
    <property type="entry name" value="BPD_transp_2"/>
    <property type="match status" value="1"/>
</dbReference>
<gene>
    <name evidence="9" type="ORF">H9931_01150</name>
</gene>
<reference evidence="9" key="1">
    <citation type="journal article" date="2021" name="PeerJ">
        <title>Extensive microbial diversity within the chicken gut microbiome revealed by metagenomics and culture.</title>
        <authorList>
            <person name="Gilroy R."/>
            <person name="Ravi A."/>
            <person name="Getino M."/>
            <person name="Pursley I."/>
            <person name="Horton D.L."/>
            <person name="Alikhan N.F."/>
            <person name="Baker D."/>
            <person name="Gharbi K."/>
            <person name="Hall N."/>
            <person name="Watson M."/>
            <person name="Adriaenssens E.M."/>
            <person name="Foster-Nyarko E."/>
            <person name="Jarju S."/>
            <person name="Secka A."/>
            <person name="Antonio M."/>
            <person name="Oren A."/>
            <person name="Chaudhuri R.R."/>
            <person name="La Ragione R."/>
            <person name="Hildebrand F."/>
            <person name="Pallen M.J."/>
        </authorList>
    </citation>
    <scope>NUCLEOTIDE SEQUENCE</scope>
    <source>
        <strain evidence="9">CHK198-12963</strain>
    </source>
</reference>
<keyword evidence="5 8" id="KW-0812">Transmembrane</keyword>
<evidence type="ECO:0000256" key="8">
    <source>
        <dbReference type="SAM" id="Phobius"/>
    </source>
</evidence>
<dbReference type="AlphaFoldDB" id="A0A9D2PSL2"/>
<comment type="caution">
    <text evidence="9">The sequence shown here is derived from an EMBL/GenBank/DDBJ whole genome shotgun (WGS) entry which is preliminary data.</text>
</comment>
<feature type="transmembrane region" description="Helical" evidence="8">
    <location>
        <begin position="21"/>
        <end position="41"/>
    </location>
</feature>
<keyword evidence="4" id="KW-0997">Cell inner membrane</keyword>
<keyword evidence="7 8" id="KW-0472">Membrane</keyword>
<keyword evidence="2" id="KW-0813">Transport</keyword>
<dbReference type="CDD" id="cd06579">
    <property type="entry name" value="TM_PBP1_transp_AraH_like"/>
    <property type="match status" value="1"/>
</dbReference>
<evidence type="ECO:0000256" key="1">
    <source>
        <dbReference type="ARBA" id="ARBA00004651"/>
    </source>
</evidence>
<feature type="transmembrane region" description="Helical" evidence="8">
    <location>
        <begin position="280"/>
        <end position="299"/>
    </location>
</feature>
<evidence type="ECO:0000256" key="4">
    <source>
        <dbReference type="ARBA" id="ARBA00022519"/>
    </source>
</evidence>
<dbReference type="InterPro" id="IPR001851">
    <property type="entry name" value="ABC_transp_permease"/>
</dbReference>
<dbReference type="GO" id="GO:0022857">
    <property type="term" value="F:transmembrane transporter activity"/>
    <property type="evidence" value="ECO:0007669"/>
    <property type="project" value="InterPro"/>
</dbReference>
<dbReference type="Proteomes" id="UP000823863">
    <property type="component" value="Unassembled WGS sequence"/>
</dbReference>
<feature type="transmembrane region" description="Helical" evidence="8">
    <location>
        <begin position="221"/>
        <end position="243"/>
    </location>
</feature>
<evidence type="ECO:0000313" key="10">
    <source>
        <dbReference type="Proteomes" id="UP000823863"/>
    </source>
</evidence>
<evidence type="ECO:0000256" key="7">
    <source>
        <dbReference type="ARBA" id="ARBA00023136"/>
    </source>
</evidence>
<feature type="transmembrane region" description="Helical" evidence="8">
    <location>
        <begin position="98"/>
        <end position="119"/>
    </location>
</feature>
<evidence type="ECO:0000256" key="5">
    <source>
        <dbReference type="ARBA" id="ARBA00022692"/>
    </source>
</evidence>
<proteinExistence type="predicted"/>
<dbReference type="PANTHER" id="PTHR32196">
    <property type="entry name" value="ABC TRANSPORTER PERMEASE PROTEIN YPHD-RELATED-RELATED"/>
    <property type="match status" value="1"/>
</dbReference>
<organism evidence="9 10">
    <name type="scientific">Candidatus Enterocloster excrementigallinarum</name>
    <dbReference type="NCBI Taxonomy" id="2838558"/>
    <lineage>
        <taxon>Bacteria</taxon>
        <taxon>Bacillati</taxon>
        <taxon>Bacillota</taxon>
        <taxon>Clostridia</taxon>
        <taxon>Lachnospirales</taxon>
        <taxon>Lachnospiraceae</taxon>
        <taxon>Enterocloster</taxon>
    </lineage>
</organism>
<keyword evidence="3" id="KW-1003">Cell membrane</keyword>
<evidence type="ECO:0000313" key="9">
    <source>
        <dbReference type="EMBL" id="HJC65315.1"/>
    </source>
</evidence>
<dbReference type="PANTHER" id="PTHR32196:SF21">
    <property type="entry name" value="ABC TRANSPORTER PERMEASE PROTEIN YPHD-RELATED"/>
    <property type="match status" value="1"/>
</dbReference>
<name>A0A9D2PSL2_9FIRM</name>
<protein>
    <submittedName>
        <fullName evidence="9">ABC transporter permease</fullName>
    </submittedName>
</protein>
<accession>A0A9D2PSL2</accession>
<dbReference type="GO" id="GO:0005886">
    <property type="term" value="C:plasma membrane"/>
    <property type="evidence" value="ECO:0007669"/>
    <property type="project" value="UniProtKB-SubCell"/>
</dbReference>
<reference evidence="9" key="2">
    <citation type="submission" date="2021-04" db="EMBL/GenBank/DDBJ databases">
        <authorList>
            <person name="Gilroy R."/>
        </authorList>
    </citation>
    <scope>NUCLEOTIDE SEQUENCE</scope>
    <source>
        <strain evidence="9">CHK198-12963</strain>
    </source>
</reference>
<comment type="subcellular location">
    <subcellularLocation>
        <location evidence="1">Cell membrane</location>
        <topology evidence="1">Multi-pass membrane protein</topology>
    </subcellularLocation>
</comment>